<keyword evidence="4" id="KW-1185">Reference proteome</keyword>
<accession>A0ABY6WE20</accession>
<organism evidence="3 4">
    <name type="scientific">Pandoraea capi</name>
    <dbReference type="NCBI Taxonomy" id="2508286"/>
    <lineage>
        <taxon>Bacteria</taxon>
        <taxon>Pseudomonadati</taxon>
        <taxon>Pseudomonadota</taxon>
        <taxon>Betaproteobacteria</taxon>
        <taxon>Burkholderiales</taxon>
        <taxon>Burkholderiaceae</taxon>
        <taxon>Pandoraea</taxon>
    </lineage>
</organism>
<proteinExistence type="predicted"/>
<reference evidence="3 4" key="1">
    <citation type="submission" date="2019-08" db="EMBL/GenBank/DDBJ databases">
        <authorList>
            <person name="Peeters C."/>
        </authorList>
    </citation>
    <scope>NUCLEOTIDE SEQUENCE [LARGE SCALE GENOMIC DNA]</scope>
    <source>
        <strain evidence="3 4">LMG 20602</strain>
    </source>
</reference>
<protein>
    <recommendedName>
        <fullName evidence="2">Dermonecrotic toxin N-terminal domain-containing protein</fullName>
    </recommendedName>
</protein>
<evidence type="ECO:0000313" key="4">
    <source>
        <dbReference type="Proteomes" id="UP000366065"/>
    </source>
</evidence>
<dbReference type="Pfam" id="PF20178">
    <property type="entry name" value="ToxA_N"/>
    <property type="match status" value="1"/>
</dbReference>
<gene>
    <name evidence="3" type="ORF">PCA20602_03837</name>
</gene>
<evidence type="ECO:0000313" key="3">
    <source>
        <dbReference type="EMBL" id="VVE34568.1"/>
    </source>
</evidence>
<sequence length="1501" mass="164265">MQVNAAGTRTAATPRAGFDETSVETPAHRTVADVTGFQALSTSACTMLGESPEASTALGLLLRLAAHNVPVEDLAALNDNLIERIADTFGDDPSRATYLLDRLPGELAGRRPETPVAEVCEALLDEIVQPDPKSFEACETTSPPPTPGFGSAWWRYFRDWRTSIVKAWQTFLLLGSGACADDRGITLTNTSTSPSRGSHDVPALDFTRSGKTGYLLGLLFLSSGCHQQRPGQPDRLPGAFPASSEPIAGDAVFDVPEDITAMPEADQTMLDRISRIIADSTRLATALSMPAAGALHATLERLRSLPSCGLPAVNAYLPSRPALLVTNGKANASPFPGMSASPEMQHLMNVAQLWRHRVAAHQALHARFSPMLTFTPLPTEETLLYGLLGDADELRSSNVTQLRLRRHMPSENGGRTKRVTYWSLPDAANHIRAGKLNLTEADADVDFDVCVETPEGAVYETPSLLSATRLGEIVSRWIVACRERAARMWNPSGDLTQRANASLTTAVSTALAAGDLSLARNNGVLPNRALHLGQAALANISLSDDPSNHVFTSHRLEFSVRIGNGTWQTATPAGTCVVSAPSANDTTLLYVQGDTQSWRAYASKQALLDDIGNNEAALLNLLCDRLPLSLRRCAQTQVPTITLRHQQVKQPLELATQATLATIAADGPLPLVGTHTRPRLAQYLAWLSGANSPAVALSLQQRRAQMRSDNPRAVGKLPEVSLRDVSAIGHLADLRHRVSSSIPRVRLMTQHHLRAQLKRCGAHRIDPDTVYVKVGWLEARSLTDVVLSASLDTDKFADLPLLVQGAHGLQNMAGSGRAPVFKDVFDSASAETLRTKLDSASQTFWDTSRDHVRNVIKSEFIAQVWLHRTHGQMSDSLVTIASHIAGPIELRRLNGEYLAQVIETPGVEREWLRIAGRATTLMLASIAGQTPCLLIAPYSEGLRVYGFDDRSQLTTWFDQQMRNDTTRARIASTLSEFTLPDAAWLAKASLDDKGARETLARDTFTAVASAYEMRQQTHWQHDAGTESGTRPVLTIMDLMAKFDLALGVGTWLLPAARPISIAYSAVDMGVGVISMVGGLMTDDSDLSRQGWHSVLSAIGAQGMRAAHFRALMILKGDLRYRYFVADAPREEEALIEGLHRVAGRFYAAIDSDTRAYLSFDEMTGFFRMIDADPGASVSDSAPLLTRSPSGHWHVPVQSEFQVPALDEPQTAWRIDQGFRARHDQLRDARHAAFERARRAVTSSGTSGTHTQLRWQLRLRKLEFLDLSEQDLERLGTLAGRIDFLQNVVDAAEPFVISPLSSDAQRLGAVYREVIQRPRVYISHVHAGLMRACALVSPSLRIESMVEMFNRIGRWPPSVTSDYVNDLNEFGQATLSYIESPPISLGFPSLDTLFDGARQGARAYEVTAGTRTLLLGRRMRDTGATEYYFMDPAVAIIVHPDYAKLLSMMRAHLNAMASVYDLIRRGSVLAIETKEIDLSRLANVMLYRDYTEPVLARVALHI</sequence>
<feature type="region of interest" description="Disordered" evidence="1">
    <location>
        <begin position="1"/>
        <end position="24"/>
    </location>
</feature>
<evidence type="ECO:0000259" key="2">
    <source>
        <dbReference type="Pfam" id="PF20178"/>
    </source>
</evidence>
<evidence type="ECO:0000256" key="1">
    <source>
        <dbReference type="SAM" id="MobiDB-lite"/>
    </source>
</evidence>
<feature type="domain" description="Dermonecrotic toxin N-terminal" evidence="2">
    <location>
        <begin position="741"/>
        <end position="975"/>
    </location>
</feature>
<dbReference type="EMBL" id="CABPRV010000010">
    <property type="protein sequence ID" value="VVE34568.1"/>
    <property type="molecule type" value="Genomic_DNA"/>
</dbReference>
<comment type="caution">
    <text evidence="3">The sequence shown here is derived from an EMBL/GenBank/DDBJ whole genome shotgun (WGS) entry which is preliminary data.</text>
</comment>
<name>A0ABY6WE20_9BURK</name>
<dbReference type="InterPro" id="IPR046673">
    <property type="entry name" value="ToxA_N"/>
</dbReference>
<feature type="compositionally biased region" description="Low complexity" evidence="1">
    <location>
        <begin position="1"/>
        <end position="16"/>
    </location>
</feature>
<dbReference type="Proteomes" id="UP000366065">
    <property type="component" value="Unassembled WGS sequence"/>
</dbReference>